<accession>A0A7S1CUZ1</accession>
<dbReference type="EMBL" id="HBFV01000038">
    <property type="protein sequence ID" value="CAD8927670.1"/>
    <property type="molecule type" value="Transcribed_RNA"/>
</dbReference>
<sequence>MKAFSVICLGLALSSLGLGQKAEVPSAGNVLDLLQDPKLQPFIQIVLNNATVCLSDPFILGGDFDLGDCPGIETLLEAVDEKVSNPSISCSKTCVDLFSKLEPDCSMALRTAFSEASGDTGKFASQFFSKCDEVENSVTTTSRGSQYLTREVFVVLLSVIAFML</sequence>
<proteinExistence type="predicted"/>
<evidence type="ECO:0000313" key="2">
    <source>
        <dbReference type="EMBL" id="CAD8927670.1"/>
    </source>
</evidence>
<feature type="signal peptide" evidence="1">
    <location>
        <begin position="1"/>
        <end position="19"/>
    </location>
</feature>
<keyword evidence="1" id="KW-0732">Signal</keyword>
<reference evidence="2" key="1">
    <citation type="submission" date="2021-01" db="EMBL/GenBank/DDBJ databases">
        <authorList>
            <person name="Corre E."/>
            <person name="Pelletier E."/>
            <person name="Niang G."/>
            <person name="Scheremetjew M."/>
            <person name="Finn R."/>
            <person name="Kale V."/>
            <person name="Holt S."/>
            <person name="Cochrane G."/>
            <person name="Meng A."/>
            <person name="Brown T."/>
            <person name="Cohen L."/>
        </authorList>
    </citation>
    <scope>NUCLEOTIDE SEQUENCE</scope>
    <source>
        <strain evidence="2">CCMP2329</strain>
    </source>
</reference>
<protein>
    <submittedName>
        <fullName evidence="2">Uncharacterized protein</fullName>
    </submittedName>
</protein>
<feature type="chain" id="PRO_5030969267" evidence="1">
    <location>
        <begin position="20"/>
        <end position="164"/>
    </location>
</feature>
<name>A0A7S1CUZ1_9CHLO</name>
<evidence type="ECO:0000256" key="1">
    <source>
        <dbReference type="SAM" id="SignalP"/>
    </source>
</evidence>
<dbReference type="AlphaFoldDB" id="A0A7S1CUZ1"/>
<gene>
    <name evidence="2" type="ORF">POKL1161_LOCUS23</name>
</gene>
<organism evidence="2">
    <name type="scientific">Picochlorum oklahomense</name>
    <dbReference type="NCBI Taxonomy" id="249345"/>
    <lineage>
        <taxon>Eukaryota</taxon>
        <taxon>Viridiplantae</taxon>
        <taxon>Chlorophyta</taxon>
        <taxon>core chlorophytes</taxon>
        <taxon>Trebouxiophyceae</taxon>
        <taxon>Trebouxiophyceae incertae sedis</taxon>
        <taxon>Picochlorum</taxon>
    </lineage>
</organism>